<evidence type="ECO:0000313" key="1">
    <source>
        <dbReference type="EMBL" id="KAG6652487.1"/>
    </source>
</evidence>
<proteinExistence type="predicted"/>
<gene>
    <name evidence="1" type="ORF">CIPAW_05G009700</name>
</gene>
<protein>
    <submittedName>
        <fullName evidence="1">Uncharacterized protein</fullName>
    </submittedName>
</protein>
<dbReference type="Proteomes" id="UP000811609">
    <property type="component" value="Chromosome 5"/>
</dbReference>
<reference evidence="1" key="1">
    <citation type="submission" date="2020-12" db="EMBL/GenBank/DDBJ databases">
        <title>WGS assembly of Carya illinoinensis cv. Pawnee.</title>
        <authorList>
            <person name="Platts A."/>
            <person name="Shu S."/>
            <person name="Wright S."/>
            <person name="Barry K."/>
            <person name="Edger P."/>
            <person name="Pires J.C."/>
            <person name="Schmutz J."/>
        </authorList>
    </citation>
    <scope>NUCLEOTIDE SEQUENCE</scope>
    <source>
        <tissue evidence="1">Leaf</tissue>
    </source>
</reference>
<accession>A0A8T1QDI9</accession>
<name>A0A8T1QDI9_CARIL</name>
<dbReference type="EMBL" id="CM031813">
    <property type="protein sequence ID" value="KAG6652487.1"/>
    <property type="molecule type" value="Genomic_DNA"/>
</dbReference>
<sequence length="67" mass="7794">MLTLTMHIVHDVPKHLHDIFLEYHDGHPSIFSKYDPNNNILIVTHYSIDVQDESVMNLTLTVSFENC</sequence>
<dbReference type="AlphaFoldDB" id="A0A8T1QDI9"/>
<keyword evidence="2" id="KW-1185">Reference proteome</keyword>
<evidence type="ECO:0000313" key="2">
    <source>
        <dbReference type="Proteomes" id="UP000811609"/>
    </source>
</evidence>
<organism evidence="1 2">
    <name type="scientific">Carya illinoinensis</name>
    <name type="common">Pecan</name>
    <dbReference type="NCBI Taxonomy" id="32201"/>
    <lineage>
        <taxon>Eukaryota</taxon>
        <taxon>Viridiplantae</taxon>
        <taxon>Streptophyta</taxon>
        <taxon>Embryophyta</taxon>
        <taxon>Tracheophyta</taxon>
        <taxon>Spermatophyta</taxon>
        <taxon>Magnoliopsida</taxon>
        <taxon>eudicotyledons</taxon>
        <taxon>Gunneridae</taxon>
        <taxon>Pentapetalae</taxon>
        <taxon>rosids</taxon>
        <taxon>fabids</taxon>
        <taxon>Fagales</taxon>
        <taxon>Juglandaceae</taxon>
        <taxon>Carya</taxon>
    </lineage>
</organism>
<comment type="caution">
    <text evidence="1">The sequence shown here is derived from an EMBL/GenBank/DDBJ whole genome shotgun (WGS) entry which is preliminary data.</text>
</comment>